<sequence>MSSESGVKIIRHTQAPLKHLKTLTERFSVVHIDFISERPVPPSEDFKCSLTMVHVKQLCPVSESHHGVPSCFVHPELANCPHCFLRVDAARPALTQPYTGPQQVLERDAKTLILEENGKQSFPSQLQQRLDSSVWPHDDFPLSQQLMQRNNLTRHRSNLSRHLSNLRCNLHNQTSNQH</sequence>
<organism evidence="1 2">
    <name type="scientific">Cloeon dipterum</name>
    <dbReference type="NCBI Taxonomy" id="197152"/>
    <lineage>
        <taxon>Eukaryota</taxon>
        <taxon>Metazoa</taxon>
        <taxon>Ecdysozoa</taxon>
        <taxon>Arthropoda</taxon>
        <taxon>Hexapoda</taxon>
        <taxon>Insecta</taxon>
        <taxon>Pterygota</taxon>
        <taxon>Palaeoptera</taxon>
        <taxon>Ephemeroptera</taxon>
        <taxon>Pisciforma</taxon>
        <taxon>Baetidae</taxon>
        <taxon>Cloeon</taxon>
    </lineage>
</organism>
<dbReference type="PANTHER" id="PTHR38681">
    <property type="entry name" value="RETROVIRUS-RELATED POL POLYPROTEIN FROM TRANSPOSON 412-LIKE PROTEIN-RELATED"/>
    <property type="match status" value="1"/>
</dbReference>
<dbReference type="AlphaFoldDB" id="A0A8S1D5F5"/>
<comment type="caution">
    <text evidence="1">The sequence shown here is derived from an EMBL/GenBank/DDBJ whole genome shotgun (WGS) entry which is preliminary data.</text>
</comment>
<evidence type="ECO:0000313" key="2">
    <source>
        <dbReference type="Proteomes" id="UP000494165"/>
    </source>
</evidence>
<accession>A0A8S1D5F5</accession>
<dbReference type="OrthoDB" id="6778265at2759"/>
<evidence type="ECO:0000313" key="1">
    <source>
        <dbReference type="EMBL" id="CAB3376737.1"/>
    </source>
</evidence>
<dbReference type="EMBL" id="CADEPI010000131">
    <property type="protein sequence ID" value="CAB3376737.1"/>
    <property type="molecule type" value="Genomic_DNA"/>
</dbReference>
<dbReference type="Proteomes" id="UP000494165">
    <property type="component" value="Unassembled WGS sequence"/>
</dbReference>
<protein>
    <submittedName>
        <fullName evidence="1">Uncharacterized protein</fullName>
    </submittedName>
</protein>
<gene>
    <name evidence="1" type="ORF">CLODIP_2_CD05118</name>
</gene>
<dbReference type="PANTHER" id="PTHR38681:SF1">
    <property type="entry name" value="RETROVIRUS-RELATED POL POLYPROTEIN FROM TRANSPOSON 412-LIKE PROTEIN"/>
    <property type="match status" value="1"/>
</dbReference>
<reference evidence="1 2" key="1">
    <citation type="submission" date="2020-04" db="EMBL/GenBank/DDBJ databases">
        <authorList>
            <person name="Alioto T."/>
            <person name="Alioto T."/>
            <person name="Gomez Garrido J."/>
        </authorList>
    </citation>
    <scope>NUCLEOTIDE SEQUENCE [LARGE SCALE GENOMIC DNA]</scope>
</reference>
<keyword evidence="2" id="KW-1185">Reference proteome</keyword>
<name>A0A8S1D5F5_9INSE</name>
<proteinExistence type="predicted"/>